<dbReference type="EMBL" id="ML986634">
    <property type="protein sequence ID" value="KAF2262916.1"/>
    <property type="molecule type" value="Genomic_DNA"/>
</dbReference>
<keyword evidence="2" id="KW-0472">Membrane</keyword>
<sequence length="690" mass="75701">MERWGLHIVQLDARSHFNMTLNASAVREVPWTAQNGTRALIASLQLQQVQTLRTMHLTLGAFSLALALLSVHRIISDARRAAATQVPLRKRRFNAIHNVHPAETFPLVLACGAVIQQVIFVAVQSTSLHSVLSNKCRGLAMITFPAIFLMGFITVVFGVEMAMRAFKYERFAPRGKWNTTTCLAVVSFLVLLTWMPTIAWPMYNRCFGSLIWFPVRYELLAICILSVLVFFCFLLASLISIQLMRTANVDPNERIAASRMCYYLLISALVYILVLPVEIQAHRRDFMNTLATSRVAEVALFTSGIVISFVHLFLRVNATRMVINPVGGPSQTTKQKRPRIRFFGPSDLEMNISGPLALQGGRRPDSRQGLIDVGPEKNRYDFDPDYFTRTERPLTPGSIQSQGPIDPSKWPLPPDPVQANMLAESNDHTVGLHRRNKSNYSLFPTRAEDIPRLPATVYSPPGPKNTNVPASLAIRRQTRRSSLGDTKSVTDVGDAFSFLTKPPPLFPGRHRREESTDSSATVQIGLRFSVAPATLAAAKCTAVNRGRGSTLPAPLKRDNTESSVETLGLPIQAPSEDSRLSTYEDSSSIVFPQPPQRTVSPTRSNPQSPQEKMLPPTPRSAIGPPPAAQPPPPKAGMSGLRMNPVSPASPAPPPRSATTRSPTSTAPSPTARIPLGAGTMARSPPPNGWI</sequence>
<gene>
    <name evidence="3" type="ORF">CC78DRAFT_295104</name>
</gene>
<organism evidence="3 4">
    <name type="scientific">Lojkania enalia</name>
    <dbReference type="NCBI Taxonomy" id="147567"/>
    <lineage>
        <taxon>Eukaryota</taxon>
        <taxon>Fungi</taxon>
        <taxon>Dikarya</taxon>
        <taxon>Ascomycota</taxon>
        <taxon>Pezizomycotina</taxon>
        <taxon>Dothideomycetes</taxon>
        <taxon>Pleosporomycetidae</taxon>
        <taxon>Pleosporales</taxon>
        <taxon>Pleosporales incertae sedis</taxon>
        <taxon>Lojkania</taxon>
    </lineage>
</organism>
<feature type="transmembrane region" description="Helical" evidence="2">
    <location>
        <begin position="55"/>
        <end position="75"/>
    </location>
</feature>
<keyword evidence="2" id="KW-0812">Transmembrane</keyword>
<feature type="compositionally biased region" description="Polar residues" evidence="1">
    <location>
        <begin position="580"/>
        <end position="610"/>
    </location>
</feature>
<evidence type="ECO:0000256" key="2">
    <source>
        <dbReference type="SAM" id="Phobius"/>
    </source>
</evidence>
<proteinExistence type="predicted"/>
<accession>A0A9P4N7T8</accession>
<evidence type="ECO:0000313" key="4">
    <source>
        <dbReference type="Proteomes" id="UP000800093"/>
    </source>
</evidence>
<feature type="transmembrane region" description="Helical" evidence="2">
    <location>
        <begin position="219"/>
        <end position="239"/>
    </location>
</feature>
<feature type="compositionally biased region" description="Pro residues" evidence="1">
    <location>
        <begin position="615"/>
        <end position="634"/>
    </location>
</feature>
<keyword evidence="2" id="KW-1133">Transmembrane helix</keyword>
<comment type="caution">
    <text evidence="3">The sequence shown here is derived from an EMBL/GenBank/DDBJ whole genome shotgun (WGS) entry which is preliminary data.</text>
</comment>
<evidence type="ECO:0000313" key="3">
    <source>
        <dbReference type="EMBL" id="KAF2262916.1"/>
    </source>
</evidence>
<feature type="transmembrane region" description="Helical" evidence="2">
    <location>
        <begin position="96"/>
        <end position="119"/>
    </location>
</feature>
<feature type="transmembrane region" description="Helical" evidence="2">
    <location>
        <begin position="291"/>
        <end position="314"/>
    </location>
</feature>
<reference evidence="4" key="1">
    <citation type="journal article" date="2020" name="Stud. Mycol.">
        <title>101 Dothideomycetes genomes: A test case for predicting lifestyles and emergence of pathogens.</title>
        <authorList>
            <person name="Haridas S."/>
            <person name="Albert R."/>
            <person name="Binder M."/>
            <person name="Bloem J."/>
            <person name="LaButti K."/>
            <person name="Salamov A."/>
            <person name="Andreopoulos B."/>
            <person name="Baker S."/>
            <person name="Barry K."/>
            <person name="Bills G."/>
            <person name="Bluhm B."/>
            <person name="Cannon C."/>
            <person name="Castanera R."/>
            <person name="Culley D."/>
            <person name="Daum C."/>
            <person name="Ezra D."/>
            <person name="Gonzalez J."/>
            <person name="Henrissat B."/>
            <person name="Kuo A."/>
            <person name="Liang C."/>
            <person name="Lipzen A."/>
            <person name="Lutzoni F."/>
            <person name="Magnuson J."/>
            <person name="Mondo S."/>
            <person name="Nolan M."/>
            <person name="Ohm R."/>
            <person name="Pangilinan J."/>
            <person name="Park H.-J."/>
            <person name="Ramirez L."/>
            <person name="Alfaro M."/>
            <person name="Sun H."/>
            <person name="Tritt A."/>
            <person name="Yoshinaga Y."/>
            <person name="Zwiers L.-H."/>
            <person name="Turgeon B."/>
            <person name="Goodwin S."/>
            <person name="Spatafora J."/>
            <person name="Crous P."/>
            <person name="Grigoriev I."/>
        </authorList>
    </citation>
    <scope>NUCLEOTIDE SEQUENCE [LARGE SCALE GENOMIC DNA]</scope>
    <source>
        <strain evidence="4">CBS 304.66</strain>
    </source>
</reference>
<feature type="compositionally biased region" description="Low complexity" evidence="1">
    <location>
        <begin position="656"/>
        <end position="672"/>
    </location>
</feature>
<keyword evidence="4" id="KW-1185">Reference proteome</keyword>
<dbReference type="Proteomes" id="UP000800093">
    <property type="component" value="Unassembled WGS sequence"/>
</dbReference>
<feature type="region of interest" description="Disordered" evidence="1">
    <location>
        <begin position="545"/>
        <end position="690"/>
    </location>
</feature>
<dbReference type="AlphaFoldDB" id="A0A9P4N7T8"/>
<feature type="transmembrane region" description="Helical" evidence="2">
    <location>
        <begin position="180"/>
        <end position="199"/>
    </location>
</feature>
<name>A0A9P4N7T8_9PLEO</name>
<feature type="transmembrane region" description="Helical" evidence="2">
    <location>
        <begin position="139"/>
        <end position="159"/>
    </location>
</feature>
<feature type="transmembrane region" description="Helical" evidence="2">
    <location>
        <begin position="260"/>
        <end position="279"/>
    </location>
</feature>
<protein>
    <submittedName>
        <fullName evidence="3">Uncharacterized protein</fullName>
    </submittedName>
</protein>
<feature type="region of interest" description="Disordered" evidence="1">
    <location>
        <begin position="356"/>
        <end position="375"/>
    </location>
</feature>
<evidence type="ECO:0000256" key="1">
    <source>
        <dbReference type="SAM" id="MobiDB-lite"/>
    </source>
</evidence>
<dbReference type="OrthoDB" id="5368516at2759"/>